<evidence type="ECO:0000313" key="10">
    <source>
        <dbReference type="Proteomes" id="UP000256304"/>
    </source>
</evidence>
<feature type="transmembrane region" description="Helical" evidence="7">
    <location>
        <begin position="248"/>
        <end position="264"/>
    </location>
</feature>
<sequence length="314" mass="34298">MIVIGYMLVCLVFGTTFLAIKVGMDAAAPPFFSAGMRFFIAGLILFLWSVWRGKASFKLLMHKEMLINGALLTFGTFSTLYWAEQYVASGVAAILSATGPLMILLLQVIVMKQRSSRRAVLGCLIGFTGVILLVLPSASIVASMLAIIGCIAILVGELAYSSGALYAQNVIQRHRDSSPIALNAVQMIYGGLLLFVLSGLTEHVHVDVVFTREAVGSLLYLTIVGSMVGHSLFYWLVAKTNPVFPSTWLYVSPPIALLVGVLFYQEPFTWVMGLGVVTIITGTVIVNWESLRQLDRRGKKRREISLLADRLSNS</sequence>
<dbReference type="AlphaFoldDB" id="A0A3D9S331"/>
<feature type="transmembrane region" description="Helical" evidence="7">
    <location>
        <begin position="217"/>
        <end position="236"/>
    </location>
</feature>
<dbReference type="InterPro" id="IPR000620">
    <property type="entry name" value="EamA_dom"/>
</dbReference>
<feature type="domain" description="EamA" evidence="8">
    <location>
        <begin position="3"/>
        <end position="134"/>
    </location>
</feature>
<dbReference type="GO" id="GO:0005886">
    <property type="term" value="C:plasma membrane"/>
    <property type="evidence" value="ECO:0007669"/>
    <property type="project" value="UniProtKB-SubCell"/>
</dbReference>
<reference evidence="9 10" key="1">
    <citation type="submission" date="2018-08" db="EMBL/GenBank/DDBJ databases">
        <title>Genomic Encyclopedia of Type Strains, Phase III (KMG-III): the genomes of soil and plant-associated and newly described type strains.</title>
        <authorList>
            <person name="Whitman W."/>
        </authorList>
    </citation>
    <scope>NUCLEOTIDE SEQUENCE [LARGE SCALE GENOMIC DNA]</scope>
    <source>
        <strain evidence="9 10">CGMCC 1.10966</strain>
    </source>
</reference>
<comment type="subcellular location">
    <subcellularLocation>
        <location evidence="1">Cell membrane</location>
        <topology evidence="1">Multi-pass membrane protein</topology>
    </subcellularLocation>
</comment>
<evidence type="ECO:0000259" key="8">
    <source>
        <dbReference type="Pfam" id="PF00892"/>
    </source>
</evidence>
<dbReference type="InterPro" id="IPR050638">
    <property type="entry name" value="AA-Vitamin_Transporters"/>
</dbReference>
<comment type="caution">
    <text evidence="9">The sequence shown here is derived from an EMBL/GenBank/DDBJ whole genome shotgun (WGS) entry which is preliminary data.</text>
</comment>
<evidence type="ECO:0000256" key="4">
    <source>
        <dbReference type="ARBA" id="ARBA00022692"/>
    </source>
</evidence>
<keyword evidence="6 7" id="KW-0472">Membrane</keyword>
<dbReference type="EMBL" id="QTTN01000010">
    <property type="protein sequence ID" value="REE86425.1"/>
    <property type="molecule type" value="Genomic_DNA"/>
</dbReference>
<evidence type="ECO:0000256" key="3">
    <source>
        <dbReference type="ARBA" id="ARBA00022475"/>
    </source>
</evidence>
<evidence type="ECO:0000256" key="2">
    <source>
        <dbReference type="ARBA" id="ARBA00007362"/>
    </source>
</evidence>
<dbReference type="RefSeq" id="WP_116189003.1">
    <property type="nucleotide sequence ID" value="NZ_QTTN01000010.1"/>
</dbReference>
<dbReference type="SUPFAM" id="SSF103481">
    <property type="entry name" value="Multidrug resistance efflux transporter EmrE"/>
    <property type="match status" value="2"/>
</dbReference>
<dbReference type="Pfam" id="PF00892">
    <property type="entry name" value="EamA"/>
    <property type="match status" value="2"/>
</dbReference>
<dbReference type="OrthoDB" id="9812547at2"/>
<name>A0A3D9S331_9BACL</name>
<comment type="similarity">
    <text evidence="2">Belongs to the EamA transporter family.</text>
</comment>
<dbReference type="InterPro" id="IPR037185">
    <property type="entry name" value="EmrE-like"/>
</dbReference>
<feature type="transmembrane region" description="Helical" evidence="7">
    <location>
        <begin position="179"/>
        <end position="197"/>
    </location>
</feature>
<feature type="transmembrane region" description="Helical" evidence="7">
    <location>
        <begin position="270"/>
        <end position="291"/>
    </location>
</feature>
<feature type="transmembrane region" description="Helical" evidence="7">
    <location>
        <begin position="144"/>
        <end position="167"/>
    </location>
</feature>
<evidence type="ECO:0000256" key="6">
    <source>
        <dbReference type="ARBA" id="ARBA00023136"/>
    </source>
</evidence>
<keyword evidence="5 7" id="KW-1133">Transmembrane helix</keyword>
<evidence type="ECO:0000256" key="7">
    <source>
        <dbReference type="SAM" id="Phobius"/>
    </source>
</evidence>
<accession>A0A3D9S331</accession>
<keyword evidence="10" id="KW-1185">Reference proteome</keyword>
<keyword evidence="4 7" id="KW-0812">Transmembrane</keyword>
<evidence type="ECO:0000313" key="9">
    <source>
        <dbReference type="EMBL" id="REE86425.1"/>
    </source>
</evidence>
<feature type="transmembrane region" description="Helical" evidence="7">
    <location>
        <begin position="119"/>
        <end position="138"/>
    </location>
</feature>
<dbReference type="PANTHER" id="PTHR32322:SF18">
    <property type="entry name" value="S-ADENOSYLMETHIONINE_S-ADENOSYLHOMOCYSTEINE TRANSPORTER"/>
    <property type="match status" value="1"/>
</dbReference>
<evidence type="ECO:0000256" key="5">
    <source>
        <dbReference type="ARBA" id="ARBA00022989"/>
    </source>
</evidence>
<organism evidence="9 10">
    <name type="scientific">Paenibacillus taihuensis</name>
    <dbReference type="NCBI Taxonomy" id="1156355"/>
    <lineage>
        <taxon>Bacteria</taxon>
        <taxon>Bacillati</taxon>
        <taxon>Bacillota</taxon>
        <taxon>Bacilli</taxon>
        <taxon>Bacillales</taxon>
        <taxon>Paenibacillaceae</taxon>
        <taxon>Paenibacillus</taxon>
    </lineage>
</organism>
<feature type="transmembrane region" description="Helical" evidence="7">
    <location>
        <begin position="35"/>
        <end position="53"/>
    </location>
</feature>
<feature type="domain" description="EamA" evidence="8">
    <location>
        <begin position="148"/>
        <end position="287"/>
    </location>
</feature>
<dbReference type="Proteomes" id="UP000256304">
    <property type="component" value="Unassembled WGS sequence"/>
</dbReference>
<protein>
    <submittedName>
        <fullName evidence="9">Drug/metabolite transporter (DMT)-like permease</fullName>
    </submittedName>
</protein>
<dbReference type="PANTHER" id="PTHR32322">
    <property type="entry name" value="INNER MEMBRANE TRANSPORTER"/>
    <property type="match status" value="1"/>
</dbReference>
<gene>
    <name evidence="9" type="ORF">A8990_11033</name>
</gene>
<feature type="transmembrane region" description="Helical" evidence="7">
    <location>
        <begin position="89"/>
        <end position="110"/>
    </location>
</feature>
<keyword evidence="3" id="KW-1003">Cell membrane</keyword>
<evidence type="ECO:0000256" key="1">
    <source>
        <dbReference type="ARBA" id="ARBA00004651"/>
    </source>
</evidence>
<feature type="transmembrane region" description="Helical" evidence="7">
    <location>
        <begin position="65"/>
        <end position="83"/>
    </location>
</feature>
<proteinExistence type="inferred from homology"/>